<feature type="compositionally biased region" description="Polar residues" evidence="8">
    <location>
        <begin position="1"/>
        <end position="13"/>
    </location>
</feature>
<feature type="compositionally biased region" description="Polar residues" evidence="8">
    <location>
        <begin position="95"/>
        <end position="111"/>
    </location>
</feature>
<dbReference type="InterPro" id="IPR019440">
    <property type="entry name" value="MAU2"/>
</dbReference>
<keyword evidence="10" id="KW-1185">Reference proteome</keyword>
<dbReference type="GO" id="GO:0007059">
    <property type="term" value="P:chromosome segregation"/>
    <property type="evidence" value="ECO:0007669"/>
    <property type="project" value="UniProtKB-KW"/>
</dbReference>
<dbReference type="Pfam" id="PF10345">
    <property type="entry name" value="Cohesin_load"/>
    <property type="match status" value="1"/>
</dbReference>
<feature type="region of interest" description="Disordered" evidence="8">
    <location>
        <begin position="1"/>
        <end position="20"/>
    </location>
</feature>
<comment type="similarity">
    <text evidence="2">Belongs to the SCC4/mau-2 family.</text>
</comment>
<protein>
    <submittedName>
        <fullName evidence="9">Cohesin loading factor</fullName>
    </submittedName>
</protein>
<keyword evidence="3" id="KW-0132">Cell division</keyword>
<feature type="region of interest" description="Disordered" evidence="8">
    <location>
        <begin position="80"/>
        <end position="111"/>
    </location>
</feature>
<dbReference type="GO" id="GO:0007064">
    <property type="term" value="P:mitotic sister chromatid cohesion"/>
    <property type="evidence" value="ECO:0007669"/>
    <property type="project" value="InterPro"/>
</dbReference>
<dbReference type="EMBL" id="FWEW01000675">
    <property type="protein sequence ID" value="SLM35351.1"/>
    <property type="molecule type" value="Genomic_DNA"/>
</dbReference>
<keyword evidence="4" id="KW-0498">Mitosis</keyword>
<dbReference type="AlphaFoldDB" id="A0A1W5CX10"/>
<evidence type="ECO:0000256" key="2">
    <source>
        <dbReference type="ARBA" id="ARBA00008585"/>
    </source>
</evidence>
<keyword evidence="6" id="KW-0539">Nucleus</keyword>
<evidence type="ECO:0000256" key="1">
    <source>
        <dbReference type="ARBA" id="ARBA00004123"/>
    </source>
</evidence>
<name>A0A1W5CX10_9LECA</name>
<organism evidence="9 10">
    <name type="scientific">Lasallia pustulata</name>
    <dbReference type="NCBI Taxonomy" id="136370"/>
    <lineage>
        <taxon>Eukaryota</taxon>
        <taxon>Fungi</taxon>
        <taxon>Dikarya</taxon>
        <taxon>Ascomycota</taxon>
        <taxon>Pezizomycotina</taxon>
        <taxon>Lecanoromycetes</taxon>
        <taxon>OSLEUM clade</taxon>
        <taxon>Umbilicariomycetidae</taxon>
        <taxon>Umbilicariales</taxon>
        <taxon>Umbilicariaceae</taxon>
        <taxon>Lasallia</taxon>
    </lineage>
</organism>
<reference evidence="10" key="1">
    <citation type="submission" date="2017-03" db="EMBL/GenBank/DDBJ databases">
        <authorList>
            <person name="Sharma R."/>
            <person name="Thines M."/>
        </authorList>
    </citation>
    <scope>NUCLEOTIDE SEQUENCE [LARGE SCALE GENOMIC DNA]</scope>
</reference>
<dbReference type="GO" id="GO:0051301">
    <property type="term" value="P:cell division"/>
    <property type="evidence" value="ECO:0007669"/>
    <property type="project" value="UniProtKB-KW"/>
</dbReference>
<sequence length="738" mass="80784">MSMTTDEQNTINNPAMAYSPYNGPDARSQYYGSTYPQPTIQVQIPRLATNQVYYPNNGSCQGPAIHNYPAAEPPYIPQQQNYPAQAAPLPPTPTSVNANANTPTGLSVQSPAKANPPLNCQMLLLSLAEEYFAAAHGQGSMLALARREVEMEKYYKLIATGLGCLEAVLKNWRLEPHREAVVRLRYATILYEETENVMEAETALSKGILVCERHRLVDLKYNMQHLLARIMFTTNARAALKFLDGVIQDVEAYKHLRWIYAFRFLRVSLSLDLASHQDTVAALTHLKLIAGVSKNHGHHAIFATASTLEALTHLRHSSSLESIEQAQRALAAARSIQMDSLLARVPQLAALTYFVDLCCSLQNFDPAQATLKMQNMQAFLDPAIEDSHWTTDGRFSVPITQGDLPQASKLHADIVRTDLEGSLALELNWLPKEDIYALAYLLSGATVSYLNASDGRKGEKFLKEGIRMLGGKLYNNTLQVYLIFALCARTEWPAARFRLSQVKETLSDLGTHAPEPLALLSHYLQGVIHQGTGDLASALSIFQTSSLALPSATNLTPRSQVLLDLSILSALNTILILRPPTHPQHSLLAPLLSALSPLCLSNPSKSLQSAYYLILATTHPAGIVRTKQYLQSALQAAKQTANTQLTCITLNFMSAKFFKGVVGGQAEKSARASLSLAMKGGDRLWWSVADGVLGDTVFATTTLICGFCALLVCQHRKSSPPLSNILYLTQSSTTPSAI</sequence>
<dbReference type="PANTHER" id="PTHR21394">
    <property type="entry name" value="MAU2 CHROMATID COHESION FACTOR HOMOLOG"/>
    <property type="match status" value="1"/>
</dbReference>
<accession>A0A1W5CX10</accession>
<proteinExistence type="inferred from homology"/>
<dbReference type="Proteomes" id="UP000192927">
    <property type="component" value="Unassembled WGS sequence"/>
</dbReference>
<evidence type="ECO:0000313" key="10">
    <source>
        <dbReference type="Proteomes" id="UP000192927"/>
    </source>
</evidence>
<evidence type="ECO:0000256" key="4">
    <source>
        <dbReference type="ARBA" id="ARBA00022776"/>
    </source>
</evidence>
<evidence type="ECO:0000256" key="8">
    <source>
        <dbReference type="SAM" id="MobiDB-lite"/>
    </source>
</evidence>
<evidence type="ECO:0000256" key="7">
    <source>
        <dbReference type="ARBA" id="ARBA00023306"/>
    </source>
</evidence>
<evidence type="ECO:0000256" key="6">
    <source>
        <dbReference type="ARBA" id="ARBA00023242"/>
    </source>
</evidence>
<dbReference type="GO" id="GO:0005634">
    <property type="term" value="C:nucleus"/>
    <property type="evidence" value="ECO:0007669"/>
    <property type="project" value="UniProtKB-SubCell"/>
</dbReference>
<keyword evidence="5" id="KW-0159">Chromosome partition</keyword>
<evidence type="ECO:0000256" key="5">
    <source>
        <dbReference type="ARBA" id="ARBA00022829"/>
    </source>
</evidence>
<evidence type="ECO:0000256" key="3">
    <source>
        <dbReference type="ARBA" id="ARBA00022618"/>
    </source>
</evidence>
<keyword evidence="7" id="KW-0131">Cell cycle</keyword>
<comment type="subcellular location">
    <subcellularLocation>
        <location evidence="1">Nucleus</location>
    </subcellularLocation>
</comment>
<evidence type="ECO:0000313" key="9">
    <source>
        <dbReference type="EMBL" id="SLM35351.1"/>
    </source>
</evidence>